<dbReference type="PATRIC" id="fig|1182568.3.peg.2430"/>
<dbReference type="AlphaFoldDB" id="A0A172TB99"/>
<evidence type="ECO:0000313" key="2">
    <source>
        <dbReference type="Proteomes" id="UP000077363"/>
    </source>
</evidence>
<protein>
    <submittedName>
        <fullName evidence="1">Uncharacterized protein</fullName>
    </submittedName>
</protein>
<reference evidence="1 2" key="1">
    <citation type="submission" date="2015-01" db="EMBL/GenBank/DDBJ databases">
        <title>Deinococcus puniceus/DY1/ whole genome sequencing.</title>
        <authorList>
            <person name="Kim M.K."/>
            <person name="Srinivasan S."/>
            <person name="Lee J.-J."/>
        </authorList>
    </citation>
    <scope>NUCLEOTIDE SEQUENCE [LARGE SCALE GENOMIC DNA]</scope>
    <source>
        <strain evidence="1 2">DY1</strain>
    </source>
</reference>
<accession>A0A172TB99</accession>
<dbReference type="OrthoDB" id="1853726at2"/>
<dbReference type="Proteomes" id="UP000077363">
    <property type="component" value="Chromosome"/>
</dbReference>
<dbReference type="KEGG" id="dpu:SU48_11740"/>
<keyword evidence="2" id="KW-1185">Reference proteome</keyword>
<gene>
    <name evidence="1" type="ORF">SU48_11740</name>
</gene>
<sequence length="277" mass="31382">MKYGFDPELFQLQRIPTPEWAVQGVTYGERQAELEKILETSSGEIIQQSQDFLQWALTDPVAVAKFQPFSYYSEGVNGNYFVGCRHLEFSSEQPSSILVETELSLTRIDYKNLPSVYTRYLVTLLWNPTTKQGQSILAHDTDYDSKISNLKFKLVRTLTVGEIARGRLSDEDYLTLEHRWPEVLACLQEAAMEAVNDGSGSGHVDDNFFPSRLELTGEYYISDINSSDDSFMTVMLHFLGHANSADQQHDDYLGYDLALNVPEDGPLTYELWGSSSI</sequence>
<dbReference type="STRING" id="1182568.SU48_11740"/>
<proteinExistence type="predicted"/>
<evidence type="ECO:0000313" key="1">
    <source>
        <dbReference type="EMBL" id="ANE44325.1"/>
    </source>
</evidence>
<organism evidence="1 2">
    <name type="scientific">Deinococcus puniceus</name>
    <dbReference type="NCBI Taxonomy" id="1182568"/>
    <lineage>
        <taxon>Bacteria</taxon>
        <taxon>Thermotogati</taxon>
        <taxon>Deinococcota</taxon>
        <taxon>Deinococci</taxon>
        <taxon>Deinococcales</taxon>
        <taxon>Deinococcaceae</taxon>
        <taxon>Deinococcus</taxon>
    </lineage>
</organism>
<name>A0A172TB99_9DEIO</name>
<dbReference type="EMBL" id="CP011387">
    <property type="protein sequence ID" value="ANE44325.1"/>
    <property type="molecule type" value="Genomic_DNA"/>
</dbReference>
<dbReference type="RefSeq" id="WP_064015402.1">
    <property type="nucleotide sequence ID" value="NZ_CP011387.1"/>
</dbReference>